<dbReference type="SMART" id="SM00032">
    <property type="entry name" value="CCP"/>
    <property type="match status" value="3"/>
</dbReference>
<keyword evidence="10" id="KW-1185">Reference proteome</keyword>
<dbReference type="InParanoid" id="A0A672G5N3"/>
<evidence type="ECO:0000256" key="2">
    <source>
        <dbReference type="ARBA" id="ARBA00022737"/>
    </source>
</evidence>
<keyword evidence="4" id="KW-0325">Glycoprotein</keyword>
<feature type="domain" description="Sushi" evidence="8">
    <location>
        <begin position="148"/>
        <end position="208"/>
    </location>
</feature>
<dbReference type="Proteomes" id="UP000472267">
    <property type="component" value="Chromosome 5"/>
</dbReference>
<feature type="transmembrane region" description="Helical" evidence="6">
    <location>
        <begin position="299"/>
        <end position="320"/>
    </location>
</feature>
<proteinExistence type="predicted"/>
<dbReference type="InterPro" id="IPR000436">
    <property type="entry name" value="Sushi_SCR_CCP_dom"/>
</dbReference>
<dbReference type="Pfam" id="PF00084">
    <property type="entry name" value="Sushi"/>
    <property type="match status" value="3"/>
</dbReference>
<comment type="caution">
    <text evidence="5">Lacks conserved residue(s) required for the propagation of feature annotation.</text>
</comment>
<accession>A0A672G5N3</accession>
<evidence type="ECO:0000256" key="3">
    <source>
        <dbReference type="ARBA" id="ARBA00023157"/>
    </source>
</evidence>
<reference evidence="9" key="3">
    <citation type="submission" date="2025-09" db="UniProtKB">
        <authorList>
            <consortium name="Ensembl"/>
        </authorList>
    </citation>
    <scope>IDENTIFICATION</scope>
</reference>
<dbReference type="SUPFAM" id="SSF57535">
    <property type="entry name" value="Complement control module/SCR domain"/>
    <property type="match status" value="3"/>
</dbReference>
<reference evidence="9" key="1">
    <citation type="submission" date="2019-06" db="EMBL/GenBank/DDBJ databases">
        <authorList>
            <consortium name="Wellcome Sanger Institute Data Sharing"/>
        </authorList>
    </citation>
    <scope>NUCLEOTIDE SEQUENCE [LARGE SCALE GENOMIC DNA]</scope>
</reference>
<dbReference type="Gene3D" id="2.10.70.10">
    <property type="entry name" value="Complement Module, domain 1"/>
    <property type="match status" value="3"/>
</dbReference>
<reference evidence="9" key="2">
    <citation type="submission" date="2025-08" db="UniProtKB">
        <authorList>
            <consortium name="Ensembl"/>
        </authorList>
    </citation>
    <scope>IDENTIFICATION</scope>
</reference>
<keyword evidence="6" id="KW-0812">Transmembrane</keyword>
<keyword evidence="2" id="KW-0677">Repeat</keyword>
<evidence type="ECO:0000256" key="7">
    <source>
        <dbReference type="SAM" id="SignalP"/>
    </source>
</evidence>
<keyword evidence="6" id="KW-0472">Membrane</keyword>
<dbReference type="PROSITE" id="PS50923">
    <property type="entry name" value="SUSHI"/>
    <property type="match status" value="3"/>
</dbReference>
<feature type="signal peptide" evidence="7">
    <location>
        <begin position="1"/>
        <end position="28"/>
    </location>
</feature>
<feature type="disulfide bond" evidence="5">
    <location>
        <begin position="150"/>
        <end position="193"/>
    </location>
</feature>
<feature type="disulfide bond" evidence="5">
    <location>
        <begin position="179"/>
        <end position="206"/>
    </location>
</feature>
<dbReference type="Ensembl" id="ENSSFAT00005014821.1">
    <property type="protein sequence ID" value="ENSSFAP00005014226.1"/>
    <property type="gene ID" value="ENSSFAG00005007669.1"/>
</dbReference>
<evidence type="ECO:0000256" key="5">
    <source>
        <dbReference type="PROSITE-ProRule" id="PRU00302"/>
    </source>
</evidence>
<dbReference type="OrthoDB" id="8961654at2759"/>
<evidence type="ECO:0000313" key="10">
    <source>
        <dbReference type="Proteomes" id="UP000472267"/>
    </source>
</evidence>
<keyword evidence="1 5" id="KW-0768">Sushi</keyword>
<dbReference type="OMA" id="PTCTEIF"/>
<evidence type="ECO:0000256" key="1">
    <source>
        <dbReference type="ARBA" id="ARBA00022659"/>
    </source>
</evidence>
<dbReference type="InterPro" id="IPR035976">
    <property type="entry name" value="Sushi/SCR/CCP_sf"/>
</dbReference>
<keyword evidence="7" id="KW-0732">Signal</keyword>
<dbReference type="AlphaFoldDB" id="A0A672G5N3"/>
<dbReference type="InterPro" id="IPR050350">
    <property type="entry name" value="Compl-Cell_Adhes-Reg"/>
</dbReference>
<evidence type="ECO:0000256" key="6">
    <source>
        <dbReference type="SAM" id="Phobius"/>
    </source>
</evidence>
<dbReference type="CDD" id="cd00033">
    <property type="entry name" value="CCP"/>
    <property type="match status" value="2"/>
</dbReference>
<sequence length="347" mass="37771">MEGSLEVCASRGARALLLFCLFVMRAAAECPTPQARESIVLTEESLLMNKFPEGTQATFECAHGHVKDSGSGIITCTNDMWTEPDLICKKKDCGPPIPQKNMHFNASGGTLFGAIATVYCDKGYQITGMSYKQCFATGWIGRAKCEIITCEEPPKVANGRSSWDVQDDPKYGETIEYTCDKGYTLIGADSIMCGESGEFDPQPPECRGLTTEDPLLQTPTFPAQDSPTSTAWSATPTAHRDKTVTLTAASAASPSEREFGRDIFRTEGKAATTTVTSTTPPSLQGKPNKTEVTNSDVDYIPVIVSVICVSLVGCIVAFLLHKYLLRRKGSYDTREDLKPELLQFQNL</sequence>
<feature type="chain" id="PRO_5025418600" description="Sushi domain-containing protein" evidence="7">
    <location>
        <begin position="29"/>
        <end position="347"/>
    </location>
</feature>
<feature type="domain" description="Sushi" evidence="8">
    <location>
        <begin position="91"/>
        <end position="147"/>
    </location>
</feature>
<evidence type="ECO:0000259" key="8">
    <source>
        <dbReference type="PROSITE" id="PS50923"/>
    </source>
</evidence>
<feature type="disulfide bond" evidence="5">
    <location>
        <begin position="61"/>
        <end position="88"/>
    </location>
</feature>
<keyword evidence="6" id="KW-1133">Transmembrane helix</keyword>
<organism evidence="9 10">
    <name type="scientific">Salarias fasciatus</name>
    <name type="common">Jewelled blenny</name>
    <name type="synonym">Blennius fasciatus</name>
    <dbReference type="NCBI Taxonomy" id="181472"/>
    <lineage>
        <taxon>Eukaryota</taxon>
        <taxon>Metazoa</taxon>
        <taxon>Chordata</taxon>
        <taxon>Craniata</taxon>
        <taxon>Vertebrata</taxon>
        <taxon>Euteleostomi</taxon>
        <taxon>Actinopterygii</taxon>
        <taxon>Neopterygii</taxon>
        <taxon>Teleostei</taxon>
        <taxon>Neoteleostei</taxon>
        <taxon>Acanthomorphata</taxon>
        <taxon>Ovalentaria</taxon>
        <taxon>Blenniimorphae</taxon>
        <taxon>Blenniiformes</taxon>
        <taxon>Blennioidei</taxon>
        <taxon>Blenniidae</taxon>
        <taxon>Salariinae</taxon>
        <taxon>Salarias</taxon>
    </lineage>
</organism>
<feature type="domain" description="Sushi" evidence="8">
    <location>
        <begin position="28"/>
        <end position="90"/>
    </location>
</feature>
<evidence type="ECO:0000256" key="4">
    <source>
        <dbReference type="ARBA" id="ARBA00023180"/>
    </source>
</evidence>
<keyword evidence="3 5" id="KW-1015">Disulfide bond</keyword>
<name>A0A672G5N3_SALFA</name>
<gene>
    <name evidence="9" type="primary">im:7151449</name>
</gene>
<evidence type="ECO:0000313" key="9">
    <source>
        <dbReference type="Ensembl" id="ENSSFAP00005014226.1"/>
    </source>
</evidence>
<dbReference type="PANTHER" id="PTHR19325:SF569">
    <property type="entry name" value="COMPLEMENT COMPONENT 4 BINDING PROTEIN, SECRETORY-RELATED"/>
    <property type="match status" value="1"/>
</dbReference>
<dbReference type="PANTHER" id="PTHR19325">
    <property type="entry name" value="COMPLEMENT COMPONENT-RELATED SUSHI DOMAIN-CONTAINING"/>
    <property type="match status" value="1"/>
</dbReference>
<protein>
    <recommendedName>
        <fullName evidence="8">Sushi domain-containing protein</fullName>
    </recommendedName>
</protein>